<evidence type="ECO:0000313" key="2">
    <source>
        <dbReference type="EMBL" id="AKC95104.1"/>
    </source>
</evidence>
<dbReference type="SFLD" id="SFLDG01082">
    <property type="entry name" value="B12-binding_domain_containing"/>
    <property type="match status" value="1"/>
</dbReference>
<dbReference type="InterPro" id="IPR023404">
    <property type="entry name" value="rSAM_horseshoe"/>
</dbReference>
<dbReference type="GO" id="GO:0005737">
    <property type="term" value="C:cytoplasm"/>
    <property type="evidence" value="ECO:0007669"/>
    <property type="project" value="TreeGrafter"/>
</dbReference>
<dbReference type="NCBIfam" id="TIGR03994">
    <property type="entry name" value="rSAM_HemZ"/>
    <property type="match status" value="1"/>
</dbReference>
<dbReference type="Pfam" id="PF04055">
    <property type="entry name" value="Radical_SAM"/>
    <property type="match status" value="1"/>
</dbReference>
<dbReference type="STRING" id="187101.VC03_00665"/>
<dbReference type="GO" id="GO:0003824">
    <property type="term" value="F:catalytic activity"/>
    <property type="evidence" value="ECO:0007669"/>
    <property type="project" value="InterPro"/>
</dbReference>
<accession>A0A0E3UTH3</accession>
<dbReference type="PANTHER" id="PTHR13932:SF1">
    <property type="entry name" value="OXYGEN-INDEPENDENT COPROPORPHYRINOGEN-III OXIDASE-LIKE PROTEIN HEMZ"/>
    <property type="match status" value="1"/>
</dbReference>
<dbReference type="NCBIfam" id="NF006064">
    <property type="entry name" value="PRK08207.2-2"/>
    <property type="match status" value="1"/>
</dbReference>
<gene>
    <name evidence="2" type="ORF">VC03_00665</name>
</gene>
<dbReference type="Proteomes" id="UP000033103">
    <property type="component" value="Chromosome"/>
</dbReference>
<dbReference type="CDD" id="cd01335">
    <property type="entry name" value="Radical_SAM"/>
    <property type="match status" value="1"/>
</dbReference>
<dbReference type="HOGENOM" id="CLU_029256_0_0_0"/>
<dbReference type="SMART" id="SM00729">
    <property type="entry name" value="Elp3"/>
    <property type="match status" value="1"/>
</dbReference>
<dbReference type="KEGG" id="sns:VC03_00665"/>
<evidence type="ECO:0000259" key="1">
    <source>
        <dbReference type="PROSITE" id="PS51918"/>
    </source>
</evidence>
<keyword evidence="3" id="KW-1185">Reference proteome</keyword>
<dbReference type="SFLD" id="SFLDG01065">
    <property type="entry name" value="anaerobic_coproporphyrinogen-I"/>
    <property type="match status" value="1"/>
</dbReference>
<name>A0A0E3UTH3_9FUSO</name>
<reference evidence="2" key="1">
    <citation type="journal article" date="2012" name="BMC Genomics">
        <title>Genomic sequence analysis and characterization of Sneathia amnii sp. nov.</title>
        <authorList>
            <consortium name="Vaginal Microbiome Consortium (additional members)"/>
            <person name="Harwich M.D.Jr."/>
            <person name="Serrano M.G."/>
            <person name="Fettweis J.M."/>
            <person name="Alves J.M."/>
            <person name="Reimers M.A."/>
            <person name="Buck G.A."/>
            <person name="Jefferson K.K."/>
        </authorList>
    </citation>
    <scope>NUCLEOTIDE SEQUENCE [LARGE SCALE GENOMIC DNA]</scope>
    <source>
        <strain evidence="2">SN35</strain>
    </source>
</reference>
<dbReference type="GO" id="GO:0006779">
    <property type="term" value="P:porphyrin-containing compound biosynthetic process"/>
    <property type="evidence" value="ECO:0007669"/>
    <property type="project" value="TreeGrafter"/>
</dbReference>
<dbReference type="InterPro" id="IPR034505">
    <property type="entry name" value="Coproporphyrinogen-III_oxidase"/>
</dbReference>
<evidence type="ECO:0000313" key="3">
    <source>
        <dbReference type="Proteomes" id="UP000033103"/>
    </source>
</evidence>
<dbReference type="InterPro" id="IPR006638">
    <property type="entry name" value="Elp3/MiaA/NifB-like_rSAM"/>
</dbReference>
<organism evidence="2 3">
    <name type="scientific">Sneathia vaginalis</name>
    <dbReference type="NCBI Taxonomy" id="187101"/>
    <lineage>
        <taxon>Bacteria</taxon>
        <taxon>Fusobacteriati</taxon>
        <taxon>Fusobacteriota</taxon>
        <taxon>Fusobacteriia</taxon>
        <taxon>Fusobacteriales</taxon>
        <taxon>Leptotrichiaceae</taxon>
        <taxon>Sneathia</taxon>
    </lineage>
</organism>
<dbReference type="SFLD" id="SFLDF00310">
    <property type="entry name" value="oxygen-independent_coproporphy"/>
    <property type="match status" value="1"/>
</dbReference>
<dbReference type="RefSeq" id="WP_046328210.1">
    <property type="nucleotide sequence ID" value="NZ_CP011280.1"/>
</dbReference>
<dbReference type="GO" id="GO:0051539">
    <property type="term" value="F:4 iron, 4 sulfur cluster binding"/>
    <property type="evidence" value="ECO:0007669"/>
    <property type="project" value="TreeGrafter"/>
</dbReference>
<dbReference type="OrthoDB" id="9808022at2"/>
<dbReference type="Gene3D" id="3.80.30.20">
    <property type="entry name" value="tm_1862 like domain"/>
    <property type="match status" value="1"/>
</dbReference>
<dbReference type="InterPro" id="IPR007197">
    <property type="entry name" value="rSAM"/>
</dbReference>
<proteinExistence type="predicted"/>
<dbReference type="InterPro" id="IPR058240">
    <property type="entry name" value="rSAM_sf"/>
</dbReference>
<dbReference type="EMBL" id="CP011280">
    <property type="protein sequence ID" value="AKC95104.1"/>
    <property type="molecule type" value="Genomic_DNA"/>
</dbReference>
<dbReference type="PATRIC" id="fig|1069640.6.peg.125"/>
<protein>
    <submittedName>
        <fullName evidence="2">Coproporphyrinogen III oxidase</fullName>
    </submittedName>
</protein>
<dbReference type="SUPFAM" id="SSF102114">
    <property type="entry name" value="Radical SAM enzymes"/>
    <property type="match status" value="1"/>
</dbReference>
<reference evidence="2" key="2">
    <citation type="submission" date="2015-04" db="EMBL/GenBank/DDBJ databases">
        <authorList>
            <consortium name="Vaginal Microbiome Consortium"/>
            <person name="Harwich M.D.Jr."/>
            <person name="Serrano M.G."/>
            <person name="Fettweis J.M."/>
            <person name="Alves J.M.P."/>
            <person name="Reimers M.A."/>
            <person name="Buck G.A."/>
            <person name="Jefferson K.K."/>
        </authorList>
    </citation>
    <scope>NUCLEOTIDE SEQUENCE</scope>
    <source>
        <strain evidence="2">SN35</strain>
    </source>
</reference>
<dbReference type="AlphaFoldDB" id="A0A0E3UTH3"/>
<dbReference type="SFLD" id="SFLDS00029">
    <property type="entry name" value="Radical_SAM"/>
    <property type="match status" value="1"/>
</dbReference>
<dbReference type="InterPro" id="IPR023995">
    <property type="entry name" value="HemZ"/>
</dbReference>
<sequence length="463" mass="54786">MEIISNKEIDNKRFIEFIYTNFKDNTDKVYIDEKSTKDSISLKTGELEFKLPILFDYDRQRYAMYKALLLKKYNKKLNWGVLVGVRPTKLVNKMLEEGHSEEKIRNILSLVYLVKKEKIDLVFDIIKNDRGYIDKSTISLYVGLAFCPTKCTYCSFPAYLKKGKYEKKYDEYFLTIIDEVKEMTSLIKELRLKVGEIYIGGGTPSFLNYSELETLLSTLHNNVDFSTIKEFTFEAGRIDTLDEKKLDILKKYCVDRISINPQSFKEETLKKVNRYHSQEKLDEIYNLAYNKGFCINMDYIMGLPNESTEDMLNTIEKMKSYKAQNITIHSLALKKTSYLSKSKFFSENVDMDRVYKNIYSFAKEYNYLPYYIYRQKQSYREEENIGFCKKGYQSRYNIDIIEENKNIFSVGAGSYTKLIDKNNITRITAPKDPLVYVIEYRERIKKKKEEIKKFYEKNFTSSI</sequence>
<dbReference type="PROSITE" id="PS51918">
    <property type="entry name" value="RADICAL_SAM"/>
    <property type="match status" value="1"/>
</dbReference>
<feature type="domain" description="Radical SAM core" evidence="1">
    <location>
        <begin position="132"/>
        <end position="362"/>
    </location>
</feature>
<dbReference type="PANTHER" id="PTHR13932">
    <property type="entry name" value="COPROPORPHYRINIGEN III OXIDASE"/>
    <property type="match status" value="1"/>
</dbReference>